<dbReference type="EMBL" id="CZRL01000097">
    <property type="protein sequence ID" value="CUS53611.1"/>
    <property type="molecule type" value="Genomic_DNA"/>
</dbReference>
<gene>
    <name evidence="1" type="ORF">MGWOODY_XGa1517</name>
</gene>
<organism evidence="1">
    <name type="scientific">hydrothermal vent metagenome</name>
    <dbReference type="NCBI Taxonomy" id="652676"/>
    <lineage>
        <taxon>unclassified sequences</taxon>
        <taxon>metagenomes</taxon>
        <taxon>ecological metagenomes</taxon>
    </lineage>
</organism>
<accession>A0A170PRS0</accession>
<protein>
    <submittedName>
        <fullName evidence="1">Uncharacterized protein</fullName>
    </submittedName>
</protein>
<dbReference type="AlphaFoldDB" id="A0A170PRS0"/>
<proteinExistence type="predicted"/>
<evidence type="ECO:0000313" key="1">
    <source>
        <dbReference type="EMBL" id="CUS53611.1"/>
    </source>
</evidence>
<reference evidence="1" key="1">
    <citation type="submission" date="2015-10" db="EMBL/GenBank/DDBJ databases">
        <authorList>
            <person name="Gilbert D.G."/>
        </authorList>
    </citation>
    <scope>NUCLEOTIDE SEQUENCE</scope>
</reference>
<sequence>MPELQELLTEAGFARTQVYWEGTDRKSGEGNGIYTPTKSGEADAAWICYLSAEK</sequence>
<name>A0A170PRS0_9ZZZZ</name>